<dbReference type="CDD" id="cd18774">
    <property type="entry name" value="PDC2_HK_sensor"/>
    <property type="match status" value="1"/>
</dbReference>
<dbReference type="SUPFAM" id="SSF55785">
    <property type="entry name" value="PYP-like sensor domain (PAS domain)"/>
    <property type="match status" value="1"/>
</dbReference>
<dbReference type="PANTHER" id="PTHR43304:SF1">
    <property type="entry name" value="PAC DOMAIN-CONTAINING PROTEIN"/>
    <property type="match status" value="1"/>
</dbReference>
<dbReference type="EC" id="2.7.13.3" evidence="2"/>
<evidence type="ECO:0000256" key="1">
    <source>
        <dbReference type="ARBA" id="ARBA00000085"/>
    </source>
</evidence>
<dbReference type="AlphaFoldDB" id="A0A1J5S2K5"/>
<feature type="transmembrane region" description="Helical" evidence="6">
    <location>
        <begin position="274"/>
        <end position="300"/>
    </location>
</feature>
<evidence type="ECO:0000256" key="6">
    <source>
        <dbReference type="SAM" id="Phobius"/>
    </source>
</evidence>
<dbReference type="InterPro" id="IPR000014">
    <property type="entry name" value="PAS"/>
</dbReference>
<accession>A0A1J5S2K5</accession>
<evidence type="ECO:0000256" key="3">
    <source>
        <dbReference type="ARBA" id="ARBA00022553"/>
    </source>
</evidence>
<dbReference type="PRINTS" id="PR00344">
    <property type="entry name" value="BCTRLSENSOR"/>
</dbReference>
<proteinExistence type="predicted"/>
<dbReference type="InterPro" id="IPR003594">
    <property type="entry name" value="HATPase_dom"/>
</dbReference>
<dbReference type="InterPro" id="IPR052162">
    <property type="entry name" value="Sensor_kinase/Photoreceptor"/>
</dbReference>
<dbReference type="Gene3D" id="3.30.565.10">
    <property type="entry name" value="Histidine kinase-like ATPase, C-terminal domain"/>
    <property type="match status" value="1"/>
</dbReference>
<dbReference type="InterPro" id="IPR035965">
    <property type="entry name" value="PAS-like_dom_sf"/>
</dbReference>
<feature type="transmembrane region" description="Helical" evidence="6">
    <location>
        <begin position="14"/>
        <end position="36"/>
    </location>
</feature>
<feature type="domain" description="PAC" evidence="9">
    <location>
        <begin position="379"/>
        <end position="429"/>
    </location>
</feature>
<evidence type="ECO:0000259" key="9">
    <source>
        <dbReference type="PROSITE" id="PS50113"/>
    </source>
</evidence>
<gene>
    <name evidence="10" type="primary">cph1_30</name>
    <name evidence="10" type="ORF">GALL_234280</name>
</gene>
<dbReference type="InterPro" id="IPR005467">
    <property type="entry name" value="His_kinase_dom"/>
</dbReference>
<dbReference type="InterPro" id="IPR000700">
    <property type="entry name" value="PAS-assoc_C"/>
</dbReference>
<protein>
    <recommendedName>
        <fullName evidence="2">histidine kinase</fullName>
        <ecNumber evidence="2">2.7.13.3</ecNumber>
    </recommendedName>
</protein>
<dbReference type="InterPro" id="IPR003661">
    <property type="entry name" value="HisK_dim/P_dom"/>
</dbReference>
<dbReference type="Gene3D" id="1.10.287.130">
    <property type="match status" value="1"/>
</dbReference>
<comment type="catalytic activity">
    <reaction evidence="1">
        <text>ATP + protein L-histidine = ADP + protein N-phospho-L-histidine.</text>
        <dbReference type="EC" id="2.7.13.3"/>
    </reaction>
</comment>
<dbReference type="SMART" id="SM00388">
    <property type="entry name" value="HisKA"/>
    <property type="match status" value="1"/>
</dbReference>
<sequence>MRQVQAIKSHWRTLALMVASILPIWFFAVYLGLGAWRHGRLDLREDLTFAVQAQLNSLDQEIAGEETALRLLAAAPSLQRGDFAAFQRQAAALAALLPEHTVTLLAANGRPLLDSRGSAFAPGAAAPPYFTPSAVAADLSPLYHDPADGTPSVALTLPVRREGRLLYVLALSCPSRLFLPYIHEPGSPASWIGAIIDQSGTVLARVRQPDLYVGHPAAAQVLRALRGPARQGVAEFVNLEGETILAAYRRSARSGWSMVVAVRQVTLESDLRHWLIMTALGGLSLLLFTALAVLLLWRAFAATERARRRQEILLRHASDGVHILDAVGTVLDASDSFAQMLGYQRHEVIGMTVGQWDAGFTPQELAAVVAEHLTDQDGRSFETRHRRKDGSVLDVEVTSHALELDGQPILFCASRDISERKTAERAMREANAELEQFAYIASHDLREPLRSISTYITLIERNYAQAFDAEGQTFLGIVRDGARRMNRMVLDLLEFTQVGRSGTQCAPLPLQEALDAALANLDQTLRETGAAFLQDRPLPVVMGNRTELTSLLQNLIGNALKYRDAARTPQVRLTLRDEPEGWHLAVADNGIGIEPEYFEQIFVIFQRLHNRELYPGTGIGLAICRRIVNRHGGRIWVESTPGQGSIFHFTLPKGDLPADGDHAG</sequence>
<dbReference type="SUPFAM" id="SSF47384">
    <property type="entry name" value="Homodimeric domain of signal transducing histidine kinase"/>
    <property type="match status" value="1"/>
</dbReference>
<keyword evidence="6" id="KW-0812">Transmembrane</keyword>
<evidence type="ECO:0000259" key="7">
    <source>
        <dbReference type="PROSITE" id="PS50109"/>
    </source>
</evidence>
<keyword evidence="6" id="KW-1133">Transmembrane helix</keyword>
<dbReference type="Pfam" id="PF02518">
    <property type="entry name" value="HATPase_c"/>
    <property type="match status" value="1"/>
</dbReference>
<dbReference type="SMART" id="SM00086">
    <property type="entry name" value="PAC"/>
    <property type="match status" value="1"/>
</dbReference>
<dbReference type="EMBL" id="MLJW01000183">
    <property type="protein sequence ID" value="OIQ94573.1"/>
    <property type="molecule type" value="Genomic_DNA"/>
</dbReference>
<dbReference type="PANTHER" id="PTHR43304">
    <property type="entry name" value="PHYTOCHROME-LIKE PROTEIN CPH1"/>
    <property type="match status" value="1"/>
</dbReference>
<dbReference type="PROSITE" id="PS50113">
    <property type="entry name" value="PAC"/>
    <property type="match status" value="1"/>
</dbReference>
<dbReference type="FunFam" id="3.30.565.10:FF:000006">
    <property type="entry name" value="Sensor histidine kinase WalK"/>
    <property type="match status" value="1"/>
</dbReference>
<dbReference type="PROSITE" id="PS50109">
    <property type="entry name" value="HIS_KIN"/>
    <property type="match status" value="1"/>
</dbReference>
<dbReference type="CDD" id="cd00130">
    <property type="entry name" value="PAS"/>
    <property type="match status" value="1"/>
</dbReference>
<organism evidence="10">
    <name type="scientific">mine drainage metagenome</name>
    <dbReference type="NCBI Taxonomy" id="410659"/>
    <lineage>
        <taxon>unclassified sequences</taxon>
        <taxon>metagenomes</taxon>
        <taxon>ecological metagenomes</taxon>
    </lineage>
</organism>
<dbReference type="CDD" id="cd00082">
    <property type="entry name" value="HisKA"/>
    <property type="match status" value="1"/>
</dbReference>
<dbReference type="InterPro" id="IPR004358">
    <property type="entry name" value="Sig_transdc_His_kin-like_C"/>
</dbReference>
<reference evidence="10" key="1">
    <citation type="submission" date="2016-10" db="EMBL/GenBank/DDBJ databases">
        <title>Sequence of Gallionella enrichment culture.</title>
        <authorList>
            <person name="Poehlein A."/>
            <person name="Muehling M."/>
            <person name="Daniel R."/>
        </authorList>
    </citation>
    <scope>NUCLEOTIDE SEQUENCE</scope>
</reference>
<keyword evidence="5" id="KW-0418">Kinase</keyword>
<evidence type="ECO:0000256" key="4">
    <source>
        <dbReference type="ARBA" id="ARBA00022679"/>
    </source>
</evidence>
<evidence type="ECO:0000256" key="5">
    <source>
        <dbReference type="ARBA" id="ARBA00022777"/>
    </source>
</evidence>
<dbReference type="PROSITE" id="PS50112">
    <property type="entry name" value="PAS"/>
    <property type="match status" value="1"/>
</dbReference>
<dbReference type="InterPro" id="IPR001610">
    <property type="entry name" value="PAC"/>
</dbReference>
<feature type="domain" description="Histidine kinase" evidence="7">
    <location>
        <begin position="440"/>
        <end position="655"/>
    </location>
</feature>
<keyword evidence="4 10" id="KW-0808">Transferase</keyword>
<keyword evidence="6" id="KW-0472">Membrane</keyword>
<dbReference type="SMART" id="SM00387">
    <property type="entry name" value="HATPase_c"/>
    <property type="match status" value="1"/>
</dbReference>
<dbReference type="NCBIfam" id="TIGR00229">
    <property type="entry name" value="sensory_box"/>
    <property type="match status" value="1"/>
</dbReference>
<dbReference type="GO" id="GO:0000155">
    <property type="term" value="F:phosphorelay sensor kinase activity"/>
    <property type="evidence" value="ECO:0007669"/>
    <property type="project" value="InterPro"/>
</dbReference>
<evidence type="ECO:0000256" key="2">
    <source>
        <dbReference type="ARBA" id="ARBA00012438"/>
    </source>
</evidence>
<dbReference type="Gene3D" id="3.30.450.20">
    <property type="entry name" value="PAS domain"/>
    <property type="match status" value="2"/>
</dbReference>
<name>A0A1J5S2K5_9ZZZZ</name>
<comment type="caution">
    <text evidence="10">The sequence shown here is derived from an EMBL/GenBank/DDBJ whole genome shotgun (WGS) entry which is preliminary data.</text>
</comment>
<dbReference type="Pfam" id="PF00512">
    <property type="entry name" value="HisKA"/>
    <property type="match status" value="1"/>
</dbReference>
<evidence type="ECO:0000313" key="10">
    <source>
        <dbReference type="EMBL" id="OIQ94573.1"/>
    </source>
</evidence>
<dbReference type="Pfam" id="PF13426">
    <property type="entry name" value="PAS_9"/>
    <property type="match status" value="1"/>
</dbReference>
<dbReference type="InterPro" id="IPR036890">
    <property type="entry name" value="HATPase_C_sf"/>
</dbReference>
<dbReference type="InterPro" id="IPR036097">
    <property type="entry name" value="HisK_dim/P_sf"/>
</dbReference>
<dbReference type="SUPFAM" id="SSF55874">
    <property type="entry name" value="ATPase domain of HSP90 chaperone/DNA topoisomerase II/histidine kinase"/>
    <property type="match status" value="1"/>
</dbReference>
<keyword evidence="3" id="KW-0597">Phosphoprotein</keyword>
<feature type="domain" description="PAS" evidence="8">
    <location>
        <begin position="306"/>
        <end position="350"/>
    </location>
</feature>
<evidence type="ECO:0000259" key="8">
    <source>
        <dbReference type="PROSITE" id="PS50112"/>
    </source>
</evidence>
<dbReference type="SMART" id="SM00091">
    <property type="entry name" value="PAS"/>
    <property type="match status" value="1"/>
</dbReference>